<dbReference type="PANTHER" id="PTHR35010">
    <property type="entry name" value="BLL4672 PROTEIN-RELATED"/>
    <property type="match status" value="1"/>
</dbReference>
<dbReference type="Proteomes" id="UP001500063">
    <property type="component" value="Unassembled WGS sequence"/>
</dbReference>
<protein>
    <submittedName>
        <fullName evidence="2">Helix-turn-helix transcriptional regulator</fullName>
    </submittedName>
</protein>
<evidence type="ECO:0000313" key="2">
    <source>
        <dbReference type="EMBL" id="GAA0361202.1"/>
    </source>
</evidence>
<dbReference type="InterPro" id="IPR041413">
    <property type="entry name" value="MLTR_LBD"/>
</dbReference>
<dbReference type="SMART" id="SM00530">
    <property type="entry name" value="HTH_XRE"/>
    <property type="match status" value="1"/>
</dbReference>
<dbReference type="Pfam" id="PF17765">
    <property type="entry name" value="MLTR_LBD"/>
    <property type="match status" value="1"/>
</dbReference>
<comment type="caution">
    <text evidence="2">The sequence shown here is derived from an EMBL/GenBank/DDBJ whole genome shotgun (WGS) entry which is preliminary data.</text>
</comment>
<dbReference type="PROSITE" id="PS50943">
    <property type="entry name" value="HTH_CROC1"/>
    <property type="match status" value="1"/>
</dbReference>
<keyword evidence="3" id="KW-1185">Reference proteome</keyword>
<dbReference type="Gene3D" id="1.10.260.40">
    <property type="entry name" value="lambda repressor-like DNA-binding domains"/>
    <property type="match status" value="1"/>
</dbReference>
<name>A0ABN0XD44_9ACTN</name>
<feature type="domain" description="HTH cro/C1-type" evidence="1">
    <location>
        <begin position="30"/>
        <end position="77"/>
    </location>
</feature>
<dbReference type="EMBL" id="BAAABW010000024">
    <property type="protein sequence ID" value="GAA0361202.1"/>
    <property type="molecule type" value="Genomic_DNA"/>
</dbReference>
<dbReference type="PANTHER" id="PTHR35010:SF2">
    <property type="entry name" value="BLL4672 PROTEIN"/>
    <property type="match status" value="1"/>
</dbReference>
<gene>
    <name evidence="2" type="ORF">GCM10010319_43440</name>
</gene>
<dbReference type="Gene3D" id="3.30.450.180">
    <property type="match status" value="1"/>
</dbReference>
<reference evidence="2 3" key="1">
    <citation type="journal article" date="2019" name="Int. J. Syst. Evol. Microbiol.">
        <title>The Global Catalogue of Microorganisms (GCM) 10K type strain sequencing project: providing services to taxonomists for standard genome sequencing and annotation.</title>
        <authorList>
            <consortium name="The Broad Institute Genomics Platform"/>
            <consortium name="The Broad Institute Genome Sequencing Center for Infectious Disease"/>
            <person name="Wu L."/>
            <person name="Ma J."/>
        </authorList>
    </citation>
    <scope>NUCLEOTIDE SEQUENCE [LARGE SCALE GENOMIC DNA]</scope>
    <source>
        <strain evidence="2 3">JCM 4565</strain>
    </source>
</reference>
<proteinExistence type="predicted"/>
<dbReference type="InterPro" id="IPR001387">
    <property type="entry name" value="Cro/C1-type_HTH"/>
</dbReference>
<dbReference type="InterPro" id="IPR010982">
    <property type="entry name" value="Lambda_DNA-bd_dom_sf"/>
</dbReference>
<organism evidence="2 3">
    <name type="scientific">Streptomyces blastmyceticus</name>
    <dbReference type="NCBI Taxonomy" id="68180"/>
    <lineage>
        <taxon>Bacteria</taxon>
        <taxon>Bacillati</taxon>
        <taxon>Actinomycetota</taxon>
        <taxon>Actinomycetes</taxon>
        <taxon>Kitasatosporales</taxon>
        <taxon>Streptomycetaceae</taxon>
        <taxon>Streptomyces</taxon>
    </lineage>
</organism>
<sequence>MGDFLRTRRARLQPEDVGLVAYGARRRVPGLRREELAQLAGVSVAYYTRLEQGQSGNASDGVLDALARALRLTPDEHAHLRNLARPGRAVRRPAGRAPSVGAGVRQLVAAMAVPALVLDARYDVLAWNAQAHALMAGHLDADGPDRPDERPNTQRLLFLDPHARELYPCWEEEARRAVSSLRLAAGEYPRDRRLAELIGELSMGSAEFSALWARHPVRSCTSGVKEFHHPLVGRMSLSFEMMRLPDTGGQGLLALTAEPGSASEAALKLLTAEGALGPYAPAPSTPQLTD</sequence>
<dbReference type="CDD" id="cd00093">
    <property type="entry name" value="HTH_XRE"/>
    <property type="match status" value="1"/>
</dbReference>
<evidence type="ECO:0000259" key="1">
    <source>
        <dbReference type="PROSITE" id="PS50943"/>
    </source>
</evidence>
<evidence type="ECO:0000313" key="3">
    <source>
        <dbReference type="Proteomes" id="UP001500063"/>
    </source>
</evidence>
<dbReference type="Pfam" id="PF13560">
    <property type="entry name" value="HTH_31"/>
    <property type="match status" value="1"/>
</dbReference>
<accession>A0ABN0XD44</accession>
<dbReference type="SUPFAM" id="SSF47413">
    <property type="entry name" value="lambda repressor-like DNA-binding domains"/>
    <property type="match status" value="1"/>
</dbReference>